<dbReference type="PANTHER" id="PTHR43215">
    <property type="entry name" value="RADIAL SPOKE HEAD 1 HOMOLOG"/>
    <property type="match status" value="1"/>
</dbReference>
<dbReference type="SMART" id="SM00698">
    <property type="entry name" value="MORN"/>
    <property type="match status" value="4"/>
</dbReference>
<accession>A0AA36MTF0</accession>
<reference evidence="2" key="1">
    <citation type="submission" date="2023-08" db="EMBL/GenBank/DDBJ databases">
        <authorList>
            <person name="Chen Y."/>
            <person name="Shah S."/>
            <person name="Dougan E. K."/>
            <person name="Thang M."/>
            <person name="Chan C."/>
        </authorList>
    </citation>
    <scope>NUCLEOTIDE SEQUENCE</scope>
</reference>
<comment type="caution">
    <text evidence="2">The sequence shown here is derived from an EMBL/GenBank/DDBJ whole genome shotgun (WGS) entry which is preliminary data.</text>
</comment>
<organism evidence="2 3">
    <name type="scientific">Effrenium voratum</name>
    <dbReference type="NCBI Taxonomy" id="2562239"/>
    <lineage>
        <taxon>Eukaryota</taxon>
        <taxon>Sar</taxon>
        <taxon>Alveolata</taxon>
        <taxon>Dinophyceae</taxon>
        <taxon>Suessiales</taxon>
        <taxon>Symbiodiniaceae</taxon>
        <taxon>Effrenium</taxon>
    </lineage>
</organism>
<gene>
    <name evidence="2" type="ORF">EVOR1521_LOCUS7818</name>
</gene>
<dbReference type="SUPFAM" id="SSF82185">
    <property type="entry name" value="Histone H3 K4-specific methyltransferase SET7/9 N-terminal domain"/>
    <property type="match status" value="1"/>
</dbReference>
<name>A0AA36MTF0_9DINO</name>
<dbReference type="Pfam" id="PF02493">
    <property type="entry name" value="MORN"/>
    <property type="match status" value="5"/>
</dbReference>
<dbReference type="PANTHER" id="PTHR43215:SF14">
    <property type="entry name" value="RADIAL SPOKE HEAD 1 HOMOLOG"/>
    <property type="match status" value="1"/>
</dbReference>
<evidence type="ECO:0000256" key="1">
    <source>
        <dbReference type="ARBA" id="ARBA00022737"/>
    </source>
</evidence>
<protein>
    <submittedName>
        <fullName evidence="2">Uncharacterized protein</fullName>
    </submittedName>
</protein>
<keyword evidence="3" id="KW-1185">Reference proteome</keyword>
<keyword evidence="1" id="KW-0677">Repeat</keyword>
<dbReference type="EMBL" id="CAUJNA010000646">
    <property type="protein sequence ID" value="CAJ1379634.1"/>
    <property type="molecule type" value="Genomic_DNA"/>
</dbReference>
<dbReference type="Gene3D" id="2.20.110.10">
    <property type="entry name" value="Histone H3 K4-specific methyltransferase SET7/9 N-terminal domain"/>
    <property type="match status" value="2"/>
</dbReference>
<evidence type="ECO:0000313" key="2">
    <source>
        <dbReference type="EMBL" id="CAJ1379634.1"/>
    </source>
</evidence>
<dbReference type="InterPro" id="IPR003409">
    <property type="entry name" value="MORN"/>
</dbReference>
<evidence type="ECO:0000313" key="3">
    <source>
        <dbReference type="Proteomes" id="UP001178507"/>
    </source>
</evidence>
<dbReference type="AlphaFoldDB" id="A0AA36MTF0"/>
<sequence length="219" mass="24118">MGDDEERQPPGVYTLITEEGEKKTSIDFTGKATANYANGDIYEGQFEKGVRQGAGVYTYLKGDVFTGTFENNLKTGLGRITYKKGGYYHGHFKEGKRHGEGTLQYANGDIYSGLWHEGKKHGAGTYVFSKTKYEYKGEWKDGQILAGTWTLTDGTQYTGGFQNQKPCGDAIWKTKQGTLVEGSYVQQVVPLDSAPPAKNGEPPAVVTRCFWHTAALVES</sequence>
<proteinExistence type="predicted"/>
<dbReference type="Proteomes" id="UP001178507">
    <property type="component" value="Unassembled WGS sequence"/>
</dbReference>